<proteinExistence type="predicted"/>
<name>A0A916XEQ3_9ACTN</name>
<reference evidence="3" key="1">
    <citation type="journal article" date="2014" name="Int. J. Syst. Evol. Microbiol.">
        <title>Complete genome sequence of Corynebacterium casei LMG S-19264T (=DSM 44701T), isolated from a smear-ripened cheese.</title>
        <authorList>
            <consortium name="US DOE Joint Genome Institute (JGI-PGF)"/>
            <person name="Walter F."/>
            <person name="Albersmeier A."/>
            <person name="Kalinowski J."/>
            <person name="Ruckert C."/>
        </authorList>
    </citation>
    <scope>NUCLEOTIDE SEQUENCE</scope>
    <source>
        <strain evidence="3">CGMCC 1.15478</strain>
    </source>
</reference>
<feature type="transmembrane region" description="Helical" evidence="2">
    <location>
        <begin position="164"/>
        <end position="183"/>
    </location>
</feature>
<dbReference type="NCBIfam" id="NF045516">
    <property type="entry name" value="GlpR"/>
    <property type="match status" value="1"/>
</dbReference>
<feature type="region of interest" description="Disordered" evidence="1">
    <location>
        <begin position="200"/>
        <end position="239"/>
    </location>
</feature>
<keyword evidence="4" id="KW-1185">Reference proteome</keyword>
<keyword evidence="2" id="KW-0812">Transmembrane</keyword>
<feature type="transmembrane region" description="Helical" evidence="2">
    <location>
        <begin position="139"/>
        <end position="158"/>
    </location>
</feature>
<gene>
    <name evidence="3" type="ORF">GCM10011410_20960</name>
</gene>
<reference evidence="3" key="2">
    <citation type="submission" date="2020-09" db="EMBL/GenBank/DDBJ databases">
        <authorList>
            <person name="Sun Q."/>
            <person name="Zhou Y."/>
        </authorList>
    </citation>
    <scope>NUCLEOTIDE SEQUENCE</scope>
    <source>
        <strain evidence="3">CGMCC 1.15478</strain>
    </source>
</reference>
<dbReference type="EMBL" id="BMJH01000002">
    <property type="protein sequence ID" value="GGC68054.1"/>
    <property type="molecule type" value="Genomic_DNA"/>
</dbReference>
<evidence type="ECO:0000313" key="4">
    <source>
        <dbReference type="Proteomes" id="UP000641514"/>
    </source>
</evidence>
<dbReference type="RefSeq" id="WP_188674162.1">
    <property type="nucleotide sequence ID" value="NZ_BMJH01000002.1"/>
</dbReference>
<evidence type="ECO:0000256" key="2">
    <source>
        <dbReference type="SAM" id="Phobius"/>
    </source>
</evidence>
<feature type="compositionally biased region" description="Basic and acidic residues" evidence="1">
    <location>
        <begin position="210"/>
        <end position="221"/>
    </location>
</feature>
<dbReference type="AlphaFoldDB" id="A0A916XEQ3"/>
<protein>
    <recommendedName>
        <fullName evidence="5">Transmembrane protein</fullName>
    </recommendedName>
</protein>
<evidence type="ECO:0000256" key="1">
    <source>
        <dbReference type="SAM" id="MobiDB-lite"/>
    </source>
</evidence>
<dbReference type="Proteomes" id="UP000641514">
    <property type="component" value="Unassembled WGS sequence"/>
</dbReference>
<evidence type="ECO:0000313" key="3">
    <source>
        <dbReference type="EMBL" id="GGC68054.1"/>
    </source>
</evidence>
<dbReference type="InterPro" id="IPR053779">
    <property type="entry name" value="GlpR"/>
</dbReference>
<sequence>MPNSFLWLGLVALSFFVLVPMMVNLSEPIFRVGDRVVGTRVLHHGGARLRPTRQLLSSGLPIDGTEFARIELNVSYGEDQVGMRRNDNESGFASGPDLAANADGEQAVDAAARRRGRGGYDPEADALASAARYALRQRIVIGLAATIVLSAVVAIIFIPAFWYVSGFATVSLAGYLVYLRTQVRIERDIRERRMSRLRGERGSRSAVGGRGDHFDSDHIPFDDEDPEFEHMDEYNVSGR</sequence>
<accession>A0A916XEQ3</accession>
<organism evidence="3 4">
    <name type="scientific">Hoyosella rhizosphaerae</name>
    <dbReference type="NCBI Taxonomy" id="1755582"/>
    <lineage>
        <taxon>Bacteria</taxon>
        <taxon>Bacillati</taxon>
        <taxon>Actinomycetota</taxon>
        <taxon>Actinomycetes</taxon>
        <taxon>Mycobacteriales</taxon>
        <taxon>Hoyosellaceae</taxon>
        <taxon>Hoyosella</taxon>
    </lineage>
</organism>
<evidence type="ECO:0008006" key="5">
    <source>
        <dbReference type="Google" id="ProtNLM"/>
    </source>
</evidence>
<comment type="caution">
    <text evidence="3">The sequence shown here is derived from an EMBL/GenBank/DDBJ whole genome shotgun (WGS) entry which is preliminary data.</text>
</comment>
<feature type="transmembrane region" description="Helical" evidence="2">
    <location>
        <begin position="6"/>
        <end position="25"/>
    </location>
</feature>
<keyword evidence="2" id="KW-0472">Membrane</keyword>
<keyword evidence="2" id="KW-1133">Transmembrane helix</keyword>